<accession>A0A699L4W4</accession>
<dbReference type="EMBL" id="BKCJ010567557">
    <property type="protein sequence ID" value="GFB17144.1"/>
    <property type="molecule type" value="Genomic_DNA"/>
</dbReference>
<organism evidence="1">
    <name type="scientific">Tanacetum cinerariifolium</name>
    <name type="common">Dalmatian daisy</name>
    <name type="synonym">Chrysanthemum cinerariifolium</name>
    <dbReference type="NCBI Taxonomy" id="118510"/>
    <lineage>
        <taxon>Eukaryota</taxon>
        <taxon>Viridiplantae</taxon>
        <taxon>Streptophyta</taxon>
        <taxon>Embryophyta</taxon>
        <taxon>Tracheophyta</taxon>
        <taxon>Spermatophyta</taxon>
        <taxon>Magnoliopsida</taxon>
        <taxon>eudicotyledons</taxon>
        <taxon>Gunneridae</taxon>
        <taxon>Pentapetalae</taxon>
        <taxon>asterids</taxon>
        <taxon>campanulids</taxon>
        <taxon>Asterales</taxon>
        <taxon>Asteraceae</taxon>
        <taxon>Asteroideae</taxon>
        <taxon>Anthemideae</taxon>
        <taxon>Anthemidinae</taxon>
        <taxon>Tanacetum</taxon>
    </lineage>
</organism>
<comment type="caution">
    <text evidence="1">The sequence shown here is derived from an EMBL/GenBank/DDBJ whole genome shotgun (WGS) entry which is preliminary data.</text>
</comment>
<protein>
    <submittedName>
        <fullName evidence="1">Putative reverse transcriptase domain-containing protein</fullName>
    </submittedName>
</protein>
<dbReference type="AlphaFoldDB" id="A0A699L4W4"/>
<name>A0A699L4W4_TANCI</name>
<gene>
    <name evidence="1" type="ORF">Tci_689115</name>
</gene>
<keyword evidence="1" id="KW-0695">RNA-directed DNA polymerase</keyword>
<dbReference type="GO" id="GO:0003964">
    <property type="term" value="F:RNA-directed DNA polymerase activity"/>
    <property type="evidence" value="ECO:0007669"/>
    <property type="project" value="UniProtKB-KW"/>
</dbReference>
<keyword evidence="1" id="KW-0808">Transferase</keyword>
<proteinExistence type="predicted"/>
<reference evidence="1" key="1">
    <citation type="journal article" date="2019" name="Sci. Rep.">
        <title>Draft genome of Tanacetum cinerariifolium, the natural source of mosquito coil.</title>
        <authorList>
            <person name="Yamashiro T."/>
            <person name="Shiraishi A."/>
            <person name="Satake H."/>
            <person name="Nakayama K."/>
        </authorList>
    </citation>
    <scope>NUCLEOTIDE SEQUENCE</scope>
</reference>
<sequence>MAASTHALIDAFAAGSFPFPLPPTSPAYDQAPLGHRTAMIRRRDDIPKEDMPPRRRFEFTAPPPGCDVAESFTPTAARAPRSQYDFVDTVEAGQGLIRSPSHDAWTIARATDEAEDVGYVRALHASERRMMTSIKEINLRTNHKSLQHILDQKELNMMQRHWLELPSDCDCDIRYHPGKANVMADALSRKEWSRPLRVRALVMTIGLNLLKEILEAQTEALKPENLNDKDVGGMLRKDLPKEKLEPHADETLCLNNRSCIGSLT</sequence>
<keyword evidence="1" id="KW-0548">Nucleotidyltransferase</keyword>
<evidence type="ECO:0000313" key="1">
    <source>
        <dbReference type="EMBL" id="GFB17144.1"/>
    </source>
</evidence>